<dbReference type="PaxDb" id="246200-SPO0982"/>
<reference evidence="1 2" key="1">
    <citation type="journal article" date="2004" name="Nature">
        <title>Genome sequence of Silicibacter pomeroyi reveals adaptations to the marine environment.</title>
        <authorList>
            <person name="Moran M.A."/>
            <person name="Buchan A."/>
            <person name="Gonzalez J.M."/>
            <person name="Heidelberg J.F."/>
            <person name="Whitman W.B."/>
            <person name="Kiene R.P."/>
            <person name="Henriksen J.R."/>
            <person name="King G.M."/>
            <person name="Belas R."/>
            <person name="Fuqua C."/>
            <person name="Brinkac L."/>
            <person name="Lewis M."/>
            <person name="Johri S."/>
            <person name="Weaver B."/>
            <person name="Pai G."/>
            <person name="Eisen J.A."/>
            <person name="Rahe E."/>
            <person name="Sheldon W.M."/>
            <person name="Ye W."/>
            <person name="Miller T.R."/>
            <person name="Carlton J."/>
            <person name="Rasko D.A."/>
            <person name="Paulsen I.T."/>
            <person name="Ren Q."/>
            <person name="Daugherty S.C."/>
            <person name="Deboy R.T."/>
            <person name="Dodson R.J."/>
            <person name="Durkin A.S."/>
            <person name="Madupu R."/>
            <person name="Nelson W.C."/>
            <person name="Sullivan S.A."/>
            <person name="Rosovitz M.J."/>
            <person name="Haft D.H."/>
            <person name="Selengut J."/>
            <person name="Ward N."/>
        </authorList>
    </citation>
    <scope>NUCLEOTIDE SEQUENCE [LARGE SCALE GENOMIC DNA]</scope>
    <source>
        <strain evidence="2">ATCC 700808 / DSM 15171 / DSS-3</strain>
    </source>
</reference>
<keyword evidence="2" id="KW-1185">Reference proteome</keyword>
<dbReference type="EMBL" id="CP000031">
    <property type="protein sequence ID" value="AAV94286.1"/>
    <property type="molecule type" value="Genomic_DNA"/>
</dbReference>
<dbReference type="HOGENOM" id="CLU_632952_0_0_5"/>
<reference evidence="1 2" key="2">
    <citation type="journal article" date="2014" name="Stand. Genomic Sci.">
        <title>An updated genome annotation for the model marine bacterium Ruegeria pomeroyi DSS-3.</title>
        <authorList>
            <person name="Rivers A.R."/>
            <person name="Smith C.B."/>
            <person name="Moran M.A."/>
        </authorList>
    </citation>
    <scope>GENOME REANNOTATION</scope>
    <source>
        <strain evidence="2">ATCC 700808 / DSM 15171 / DSS-3</strain>
    </source>
</reference>
<dbReference type="AlphaFoldDB" id="Q5LUS1"/>
<dbReference type="eggNOG" id="ENOG50300WJ">
    <property type="taxonomic scope" value="Bacteria"/>
</dbReference>
<gene>
    <name evidence="1" type="ordered locus">SPO0982</name>
</gene>
<protein>
    <submittedName>
        <fullName evidence="1">Uncharacterized protein</fullName>
    </submittedName>
</protein>
<name>Q5LUS1_RUEPO</name>
<dbReference type="KEGG" id="sil:SPO0982"/>
<evidence type="ECO:0000313" key="1">
    <source>
        <dbReference type="EMBL" id="AAV94286.1"/>
    </source>
</evidence>
<accession>Q5LUS1</accession>
<proteinExistence type="predicted"/>
<dbReference type="STRING" id="246200.SPO0982"/>
<dbReference type="Proteomes" id="UP000001023">
    <property type="component" value="Chromosome"/>
</dbReference>
<evidence type="ECO:0000313" key="2">
    <source>
        <dbReference type="Proteomes" id="UP000001023"/>
    </source>
</evidence>
<organism evidence="1 2">
    <name type="scientific">Ruegeria pomeroyi (strain ATCC 700808 / DSM 15171 / DSS-3)</name>
    <name type="common">Silicibacter pomeroyi</name>
    <dbReference type="NCBI Taxonomy" id="246200"/>
    <lineage>
        <taxon>Bacteria</taxon>
        <taxon>Pseudomonadati</taxon>
        <taxon>Pseudomonadota</taxon>
        <taxon>Alphaproteobacteria</taxon>
        <taxon>Rhodobacterales</taxon>
        <taxon>Roseobacteraceae</taxon>
        <taxon>Ruegeria</taxon>
    </lineage>
</organism>
<sequence length="433" mass="45489">MRTRAPPGKLTRDRVRGDMGDVNNEEELEEFLRALPHRARVGFAARAALRVAPYTFRYRDHVDENFDGSVFLLACLRANLVSGVAGTWPTHDTREIVSAARSAASAARSALSAARSALSAAHPADSAALSARSARSALSAALSADSADSAALSARSALSAALSADSAARSAALSADSAARSALSAALSADSAALSADSAALSAAPDQSQQIFATPLWPAQVPEKVSEAVETFEEAAPGTPWAFWARWYRGMFDGKPLDWELQRQVALIDDAIWKAGPKAVAQEIARIERLFELEHEIAALKATLPPRMALSSTSLIGDNGGPPLNDGVQQAVRGDFVLIWDQIEALEAEITKPEPSLGKLKKIAKALLDISVRIASYCGGKIDLALTEASKEAGKAVVKLGAPIAVASLAAQNEGIQQVAKAIWAFVKTLPPG</sequence>